<protein>
    <submittedName>
        <fullName evidence="1">Uncharacterized protein</fullName>
    </submittedName>
</protein>
<reference evidence="2" key="1">
    <citation type="journal article" date="2019" name="Int. J. Syst. Evol. Microbiol.">
        <title>The Global Catalogue of Microorganisms (GCM) 10K type strain sequencing project: providing services to taxonomists for standard genome sequencing and annotation.</title>
        <authorList>
            <consortium name="The Broad Institute Genomics Platform"/>
            <consortium name="The Broad Institute Genome Sequencing Center for Infectious Disease"/>
            <person name="Wu L."/>
            <person name="Ma J."/>
        </authorList>
    </citation>
    <scope>NUCLEOTIDE SEQUENCE [LARGE SCALE GENOMIC DNA]</scope>
    <source>
        <strain evidence="2">CGMCC 4.1641</strain>
    </source>
</reference>
<comment type="caution">
    <text evidence="1">The sequence shown here is derived from an EMBL/GenBank/DDBJ whole genome shotgun (WGS) entry which is preliminary data.</text>
</comment>
<name>A0ABV8SJM2_9BACL</name>
<dbReference type="RefSeq" id="WP_204602360.1">
    <property type="nucleotide sequence ID" value="NZ_JBHSED010000065.1"/>
</dbReference>
<keyword evidence="2" id="KW-1185">Reference proteome</keyword>
<accession>A0ABV8SJM2</accession>
<evidence type="ECO:0000313" key="2">
    <source>
        <dbReference type="Proteomes" id="UP001595755"/>
    </source>
</evidence>
<gene>
    <name evidence="1" type="ORF">ACFO1S_24805</name>
</gene>
<evidence type="ECO:0000313" key="1">
    <source>
        <dbReference type="EMBL" id="MFC4306644.1"/>
    </source>
</evidence>
<proteinExistence type="predicted"/>
<dbReference type="EMBL" id="JBHSED010000065">
    <property type="protein sequence ID" value="MFC4306644.1"/>
    <property type="molecule type" value="Genomic_DNA"/>
</dbReference>
<sequence>MGVNSKGKRKLMYSGRTYYWNVQQDAEDYGRINLSIVSEDKKFIVSYQVAQTNQERIPHIVVKGIEFGGLENYSRLGWVRVQTPIWDDRIVTPGLVRTVIEWCLLQKDQLTFVDWDGNRIPI</sequence>
<organism evidence="1 2">
    <name type="scientific">Cohnella boryungensis</name>
    <dbReference type="NCBI Taxonomy" id="768479"/>
    <lineage>
        <taxon>Bacteria</taxon>
        <taxon>Bacillati</taxon>
        <taxon>Bacillota</taxon>
        <taxon>Bacilli</taxon>
        <taxon>Bacillales</taxon>
        <taxon>Paenibacillaceae</taxon>
        <taxon>Cohnella</taxon>
    </lineage>
</organism>
<dbReference type="Proteomes" id="UP001595755">
    <property type="component" value="Unassembled WGS sequence"/>
</dbReference>